<keyword evidence="3" id="KW-1185">Reference proteome</keyword>
<gene>
    <name evidence="2" type="ORF">CCMP2556_LOCUS46078</name>
</gene>
<proteinExistence type="predicted"/>
<evidence type="ECO:0000313" key="2">
    <source>
        <dbReference type="EMBL" id="CAK9096994.1"/>
    </source>
</evidence>
<reference evidence="2 3" key="1">
    <citation type="submission" date="2024-02" db="EMBL/GenBank/DDBJ databases">
        <authorList>
            <person name="Chen Y."/>
            <person name="Shah S."/>
            <person name="Dougan E. K."/>
            <person name="Thang M."/>
            <person name="Chan C."/>
        </authorList>
    </citation>
    <scope>NUCLEOTIDE SEQUENCE [LARGE SCALE GENOMIC DNA]</scope>
</reference>
<evidence type="ECO:0000313" key="3">
    <source>
        <dbReference type="Proteomes" id="UP001642484"/>
    </source>
</evidence>
<sequence>SQARQLGKDTYLQAKAGGILRVGTPSRLVATRGKCDPSTWIRPKRWNSFCQGPSDERSWRSPVLLPTLRLPNRQLLLIQASSLEDRAAELRWGLPVHLAKDEKLSLEVFINLAQDTAASVLRAVLRQLRPLAAHLGLRVRAMRWSSKSVEEELCVPGTFVSPDLPGFLCMAKASSASSASSALFAVAAALHCEDSWEFLELVLAKCMLATQEEVQACARLQRRELGLGGCFPLVERLPLRGEGLALRVGGWAYGGSLEADGVFNAVCSVLRLSDEKPPQCSDLWHWSGPGFYAQNVPLWPHSCAVLLLSFFIPIFWPLLWRCPCRACRCRGGLVGPAKMPRSLVTG</sequence>
<organism evidence="2 3">
    <name type="scientific">Durusdinium trenchii</name>
    <dbReference type="NCBI Taxonomy" id="1381693"/>
    <lineage>
        <taxon>Eukaryota</taxon>
        <taxon>Sar</taxon>
        <taxon>Alveolata</taxon>
        <taxon>Dinophyceae</taxon>
        <taxon>Suessiales</taxon>
        <taxon>Symbiodiniaceae</taxon>
        <taxon>Durusdinium</taxon>
    </lineage>
</organism>
<dbReference type="Proteomes" id="UP001642484">
    <property type="component" value="Unassembled WGS sequence"/>
</dbReference>
<feature type="transmembrane region" description="Helical" evidence="1">
    <location>
        <begin position="298"/>
        <end position="320"/>
    </location>
</feature>
<comment type="caution">
    <text evidence="2">The sequence shown here is derived from an EMBL/GenBank/DDBJ whole genome shotgun (WGS) entry which is preliminary data.</text>
</comment>
<dbReference type="EMBL" id="CAXAMN010025691">
    <property type="protein sequence ID" value="CAK9096994.1"/>
    <property type="molecule type" value="Genomic_DNA"/>
</dbReference>
<feature type="non-terminal residue" evidence="2">
    <location>
        <position position="1"/>
    </location>
</feature>
<keyword evidence="1" id="KW-1133">Transmembrane helix</keyword>
<keyword evidence="1" id="KW-0812">Transmembrane</keyword>
<name>A0ABP0RA01_9DINO</name>
<protein>
    <submittedName>
        <fullName evidence="2">Uncharacterized protein</fullName>
    </submittedName>
</protein>
<evidence type="ECO:0000256" key="1">
    <source>
        <dbReference type="SAM" id="Phobius"/>
    </source>
</evidence>
<accession>A0ABP0RA01</accession>
<keyword evidence="1" id="KW-0472">Membrane</keyword>